<keyword evidence="3" id="KW-1185">Reference proteome</keyword>
<name>A0ABT9A4B0_9SPHN</name>
<sequence length="88" mass="9214">MTEFMLANAGGTTSVKASKAERFESAPEQSGDVPPDLVASAKLKPANAGETTLGKAERPSGSSPHRKQFRDVSPNLVAGTMTIQGRSR</sequence>
<dbReference type="EMBL" id="JAUQSZ010000019">
    <property type="protein sequence ID" value="MDO7844681.1"/>
    <property type="molecule type" value="Genomic_DNA"/>
</dbReference>
<evidence type="ECO:0000313" key="2">
    <source>
        <dbReference type="EMBL" id="MDO7844681.1"/>
    </source>
</evidence>
<proteinExistence type="predicted"/>
<feature type="region of interest" description="Disordered" evidence="1">
    <location>
        <begin position="1"/>
        <end position="88"/>
    </location>
</feature>
<reference evidence="2" key="1">
    <citation type="submission" date="2023-07" db="EMBL/GenBank/DDBJ databases">
        <authorList>
            <person name="Kim M.K."/>
        </authorList>
    </citation>
    <scope>NUCLEOTIDE SEQUENCE</scope>
    <source>
        <strain evidence="2">CA1-15</strain>
    </source>
</reference>
<evidence type="ECO:0000313" key="3">
    <source>
        <dbReference type="Proteomes" id="UP001176468"/>
    </source>
</evidence>
<evidence type="ECO:0000256" key="1">
    <source>
        <dbReference type="SAM" id="MobiDB-lite"/>
    </source>
</evidence>
<organism evidence="2 3">
    <name type="scientific">Sphingomonas immobilis</name>
    <dbReference type="NCBI Taxonomy" id="3063997"/>
    <lineage>
        <taxon>Bacteria</taxon>
        <taxon>Pseudomonadati</taxon>
        <taxon>Pseudomonadota</taxon>
        <taxon>Alphaproteobacteria</taxon>
        <taxon>Sphingomonadales</taxon>
        <taxon>Sphingomonadaceae</taxon>
        <taxon>Sphingomonas</taxon>
    </lineage>
</organism>
<accession>A0ABT9A4B0</accession>
<dbReference type="Proteomes" id="UP001176468">
    <property type="component" value="Unassembled WGS sequence"/>
</dbReference>
<comment type="caution">
    <text evidence="2">The sequence shown here is derived from an EMBL/GenBank/DDBJ whole genome shotgun (WGS) entry which is preliminary data.</text>
</comment>
<gene>
    <name evidence="2" type="ORF">Q5H94_20280</name>
</gene>
<protein>
    <submittedName>
        <fullName evidence="2">Uncharacterized protein</fullName>
    </submittedName>
</protein>